<dbReference type="AlphaFoldDB" id="A0AAE4AQN8"/>
<organism evidence="5 6">
    <name type="scientific">Oligosphaera ethanolica</name>
    <dbReference type="NCBI Taxonomy" id="760260"/>
    <lineage>
        <taxon>Bacteria</taxon>
        <taxon>Pseudomonadati</taxon>
        <taxon>Lentisphaerota</taxon>
        <taxon>Oligosphaeria</taxon>
        <taxon>Oligosphaerales</taxon>
        <taxon>Oligosphaeraceae</taxon>
        <taxon>Oligosphaera</taxon>
    </lineage>
</organism>
<evidence type="ECO:0000256" key="3">
    <source>
        <dbReference type="PIRSR" id="PIRSR625705-1"/>
    </source>
</evidence>
<protein>
    <recommendedName>
        <fullName evidence="4">Glycoside hydrolase family 20 catalytic domain-containing protein</fullName>
    </recommendedName>
</protein>
<dbReference type="Gene3D" id="3.20.20.80">
    <property type="entry name" value="Glycosidases"/>
    <property type="match status" value="1"/>
</dbReference>
<dbReference type="GO" id="GO:0005975">
    <property type="term" value="P:carbohydrate metabolic process"/>
    <property type="evidence" value="ECO:0007669"/>
    <property type="project" value="InterPro"/>
</dbReference>
<dbReference type="InterPro" id="IPR017853">
    <property type="entry name" value="GH"/>
</dbReference>
<evidence type="ECO:0000256" key="1">
    <source>
        <dbReference type="ARBA" id="ARBA00006285"/>
    </source>
</evidence>
<dbReference type="PANTHER" id="PTHR21040">
    <property type="entry name" value="BCDNA.GH04120"/>
    <property type="match status" value="1"/>
</dbReference>
<evidence type="ECO:0000313" key="6">
    <source>
        <dbReference type="Proteomes" id="UP001238163"/>
    </source>
</evidence>
<evidence type="ECO:0000313" key="5">
    <source>
        <dbReference type="EMBL" id="MDQ0291313.1"/>
    </source>
</evidence>
<dbReference type="InterPro" id="IPR015883">
    <property type="entry name" value="Glyco_hydro_20_cat"/>
</dbReference>
<evidence type="ECO:0000256" key="2">
    <source>
        <dbReference type="ARBA" id="ARBA00022801"/>
    </source>
</evidence>
<dbReference type="Pfam" id="PF00728">
    <property type="entry name" value="Glyco_hydro_20"/>
    <property type="match status" value="1"/>
</dbReference>
<gene>
    <name evidence="5" type="ORF">J3R75_003420</name>
</gene>
<dbReference type="PANTHER" id="PTHR21040:SF8">
    <property type="entry name" value="BCDNA.GH04120"/>
    <property type="match status" value="1"/>
</dbReference>
<dbReference type="InterPro" id="IPR029018">
    <property type="entry name" value="Hex-like_dom2"/>
</dbReference>
<dbReference type="InterPro" id="IPR038901">
    <property type="entry name" value="HEXDC-like"/>
</dbReference>
<reference evidence="5" key="1">
    <citation type="submission" date="2023-07" db="EMBL/GenBank/DDBJ databases">
        <title>Genomic Encyclopedia of Type Strains, Phase IV (KMG-IV): sequencing the most valuable type-strain genomes for metagenomic binning, comparative biology and taxonomic classification.</title>
        <authorList>
            <person name="Goeker M."/>
        </authorList>
    </citation>
    <scope>NUCLEOTIDE SEQUENCE</scope>
    <source>
        <strain evidence="5">DSM 24202</strain>
    </source>
</reference>
<dbReference type="InterPro" id="IPR025705">
    <property type="entry name" value="Beta_hexosaminidase_sua/sub"/>
</dbReference>
<dbReference type="SUPFAM" id="SSF55545">
    <property type="entry name" value="beta-N-acetylhexosaminidase-like domain"/>
    <property type="match status" value="1"/>
</dbReference>
<dbReference type="PRINTS" id="PR00738">
    <property type="entry name" value="GLHYDRLASE20"/>
</dbReference>
<dbReference type="Proteomes" id="UP001238163">
    <property type="component" value="Unassembled WGS sequence"/>
</dbReference>
<dbReference type="RefSeq" id="WP_307263925.1">
    <property type="nucleotide sequence ID" value="NZ_JAUSVL010000001.1"/>
</dbReference>
<proteinExistence type="inferred from homology"/>
<comment type="similarity">
    <text evidence="1">Belongs to the glycosyl hydrolase 20 family.</text>
</comment>
<feature type="active site" description="Proton donor" evidence="3">
    <location>
        <position position="248"/>
    </location>
</feature>
<dbReference type="GO" id="GO:0004563">
    <property type="term" value="F:beta-N-acetylhexosaminidase activity"/>
    <property type="evidence" value="ECO:0007669"/>
    <property type="project" value="InterPro"/>
</dbReference>
<dbReference type="Gene3D" id="3.30.379.10">
    <property type="entry name" value="Chitobiase/beta-hexosaminidase domain 2-like"/>
    <property type="match status" value="1"/>
</dbReference>
<dbReference type="EMBL" id="JAUSVL010000001">
    <property type="protein sequence ID" value="MDQ0291313.1"/>
    <property type="molecule type" value="Genomic_DNA"/>
</dbReference>
<dbReference type="SUPFAM" id="SSF51445">
    <property type="entry name" value="(Trans)glycosidases"/>
    <property type="match status" value="1"/>
</dbReference>
<name>A0AAE4AQN8_9BACT</name>
<accession>A0AAE4AQN8</accession>
<sequence length="769" mass="85624">MYDSIAHAEADGTYRSIPAGAMSCEQVLTSPVIDQALRAGSWPSLSLVHDSAQGPEACRIAIAATGPVRLYASTAAGAFYGLQTLKRLRRDDGAFPGGVFADWPDCAFRGYHFTLDGGMAPSMTRMRELIEQLAEWRYNKLVIEYDNRFPLSCHPELVHPNAWSLGELKALIAFAEDHFMEVVPELDSLGHVKHYLSHPDYAHLAEEPGKTHEMCPQNPQTLALMEEIWSEVIACHANGSYVHLGCDEVFLVEHFCPRCRPYAESGRLAELYCDYVSRLSRFILARGKTPIIWGDMLLKYPQQIHKFPREVIICDWQYVCNDDARWPFNALTQMNPRHNGSNEHEALFARAADAQPDGSYRSFPSFDFFHEQGFTVIGSGAGSIGPSSYYLPHQTLSVRNQYGVLNALRRQDSLGYLHTIWGNTGGVEYCMYSAFAGGEYAWRTEPARHDDIRRLFNRDILHAAANDDPIVLADRMYDFIYGRTEAFTAVAAQDAPAAPRFQRLLAANLELGAIDSELRSLARARIANRQTTDFAQLDLMPVANARLRDALASEQNPFLLPPGRYCLGAIALVIDPDHVVNLDREHCRAVDLPLAGRCNEFQLALSGTYAAKGVPMLKCVIRYQNGSEHTQVLCGTDDIPDWYGMPSFGRNNTPVATGANFMCNPGCIGLACVRNPHAGEALASLRVELIAANPRANVVLAAASRANADAFVQPHVDLLAWRERLENNVQRQCRILDGCLKKGDFEDRMREWLVESRLALIARAFAGDQ</sequence>
<comment type="caution">
    <text evidence="5">The sequence shown here is derived from an EMBL/GenBank/DDBJ whole genome shotgun (WGS) entry which is preliminary data.</text>
</comment>
<feature type="domain" description="Glycoside hydrolase family 20 catalytic" evidence="4">
    <location>
        <begin position="162"/>
        <end position="319"/>
    </location>
</feature>
<keyword evidence="2" id="KW-0378">Hydrolase</keyword>
<evidence type="ECO:0000259" key="4">
    <source>
        <dbReference type="Pfam" id="PF00728"/>
    </source>
</evidence>
<keyword evidence="6" id="KW-1185">Reference proteome</keyword>